<gene>
    <name evidence="1" type="ORF">SAMN02745166_00955</name>
</gene>
<name>A0A1T4WZW7_9BACT</name>
<evidence type="ECO:0000313" key="1">
    <source>
        <dbReference type="EMBL" id="SKA82707.1"/>
    </source>
</evidence>
<dbReference type="RefSeq" id="WP_078812146.1">
    <property type="nucleotide sequence ID" value="NZ_FUYE01000002.1"/>
</dbReference>
<dbReference type="EMBL" id="FUYE01000002">
    <property type="protein sequence ID" value="SKA82707.1"/>
    <property type="molecule type" value="Genomic_DNA"/>
</dbReference>
<reference evidence="2" key="1">
    <citation type="submission" date="2017-02" db="EMBL/GenBank/DDBJ databases">
        <authorList>
            <person name="Varghese N."/>
            <person name="Submissions S."/>
        </authorList>
    </citation>
    <scope>NUCLEOTIDE SEQUENCE [LARGE SCALE GENOMIC DNA]</scope>
    <source>
        <strain evidence="2">ATCC 700200</strain>
    </source>
</reference>
<evidence type="ECO:0000313" key="2">
    <source>
        <dbReference type="Proteomes" id="UP000190774"/>
    </source>
</evidence>
<keyword evidence="2" id="KW-1185">Reference proteome</keyword>
<organism evidence="1 2">
    <name type="scientific">Prosthecobacter debontii</name>
    <dbReference type="NCBI Taxonomy" id="48467"/>
    <lineage>
        <taxon>Bacteria</taxon>
        <taxon>Pseudomonadati</taxon>
        <taxon>Verrucomicrobiota</taxon>
        <taxon>Verrucomicrobiia</taxon>
        <taxon>Verrucomicrobiales</taxon>
        <taxon>Verrucomicrobiaceae</taxon>
        <taxon>Prosthecobacter</taxon>
    </lineage>
</organism>
<dbReference type="AlphaFoldDB" id="A0A1T4WZW7"/>
<sequence>MSSFRLFLPALLLALVLPGLVLAKTPFKPNLGPDLPTITVTCGEVTLLLRQASQWTPGRLDFRGQPMTTERSAYGTVFSFPGVGFIGTGHLENEPEVLTSLTFILDGQSVTPTAAMRGDRFRLERKSRIRNFDLTCVIEIHDNRLYETTTVHTEQEQPLKLVYHFMHAWVPTVSAYLAGTGDAVTTPEALTDAQEVARKMYINEKVDWISVYEPKSQQYGVSRLLEAPEKGEHISKIWNVPGTYRKYYLTCFSDDSVPAGFTGTWKMITSFGATAEAQWPSAAAKLAGELK</sequence>
<dbReference type="OrthoDB" id="246068at2"/>
<dbReference type="Proteomes" id="UP000190774">
    <property type="component" value="Unassembled WGS sequence"/>
</dbReference>
<protein>
    <submittedName>
        <fullName evidence="1">Uncharacterized protein</fullName>
    </submittedName>
</protein>
<proteinExistence type="predicted"/>
<accession>A0A1T4WZW7</accession>